<dbReference type="STRING" id="471852.Tcur_0933"/>
<dbReference type="KEGG" id="tcu:Tcur_0933"/>
<evidence type="ECO:0000313" key="3">
    <source>
        <dbReference type="Proteomes" id="UP000001918"/>
    </source>
</evidence>
<reference evidence="2 3" key="1">
    <citation type="journal article" date="2011" name="Stand. Genomic Sci.">
        <title>Complete genome sequence of Thermomonospora curvata type strain (B9).</title>
        <authorList>
            <person name="Chertkov O."/>
            <person name="Sikorski J."/>
            <person name="Nolan M."/>
            <person name="Lapidus A."/>
            <person name="Lucas S."/>
            <person name="Del Rio T.G."/>
            <person name="Tice H."/>
            <person name="Cheng J.F."/>
            <person name="Goodwin L."/>
            <person name="Pitluck S."/>
            <person name="Liolios K."/>
            <person name="Ivanova N."/>
            <person name="Mavromatis K."/>
            <person name="Mikhailova N."/>
            <person name="Ovchinnikova G."/>
            <person name="Pati A."/>
            <person name="Chen A."/>
            <person name="Palaniappan K."/>
            <person name="Djao O.D."/>
            <person name="Land M."/>
            <person name="Hauser L."/>
            <person name="Chang Y.J."/>
            <person name="Jeffries C.D."/>
            <person name="Brettin T."/>
            <person name="Han C."/>
            <person name="Detter J.C."/>
            <person name="Rohde M."/>
            <person name="Goker M."/>
            <person name="Woyke T."/>
            <person name="Bristow J."/>
            <person name="Eisen J.A."/>
            <person name="Markowitz V."/>
            <person name="Hugenholtz P."/>
            <person name="Klenk H.P."/>
            <person name="Kyrpides N.C."/>
        </authorList>
    </citation>
    <scope>NUCLEOTIDE SEQUENCE [LARGE SCALE GENOMIC DNA]</scope>
    <source>
        <strain evidence="3">ATCC 19995 / DSM 43183 / JCM 3096 / KCTC 9072 / NBRC 15933 / NCIMB 10081 / Henssen B9</strain>
    </source>
</reference>
<dbReference type="Proteomes" id="UP000001918">
    <property type="component" value="Chromosome"/>
</dbReference>
<protein>
    <recommendedName>
        <fullName evidence="4">CRISPR-associated protein Cst1</fullName>
    </recommendedName>
</protein>
<dbReference type="eggNOG" id="ENOG502ZAYH">
    <property type="taxonomic scope" value="Bacteria"/>
</dbReference>
<feature type="compositionally biased region" description="Acidic residues" evidence="1">
    <location>
        <begin position="449"/>
        <end position="471"/>
    </location>
</feature>
<dbReference type="EMBL" id="CP001738">
    <property type="protein sequence ID" value="ACY96519.1"/>
    <property type="molecule type" value="Genomic_DNA"/>
</dbReference>
<evidence type="ECO:0000256" key="1">
    <source>
        <dbReference type="SAM" id="MobiDB-lite"/>
    </source>
</evidence>
<name>D1A6P4_THECD</name>
<proteinExistence type="predicted"/>
<sequence>MDPVTSATVAEPVLTPSGHPLQRCGVWAVTLLAGGDRPETVTEDDMERVVERLVEDIVTAATAPKDSVSYDWWKVLFALYPNSKPTHAKRSRDRAVLYPQVAELFAPDPMGAPLLPCTFCARPSGTVWTKTNLPMFESERALNTLPPGVPGWPVCRACRVALWAMPYGAWVTQGSATVLTCDDTAVEQEFATRNLVRAGRIRQLGFAGLKAGAGPEAVVVRALREHAADSGGACTLWTFKNDNQEPWLRVTETRQGIARFLRAMRADADCRHGWAALQRSMHRRDRSGAVTVDGATAAARTLFDPVDDEERDRLPLELMRRARDPDALNQRTLRGWRALCRLYQEVMYDMDPGRLDRATVMLADWITQDGTRGRFNEFRRAVNSAYDLQKLLMKASARLFLDGSDRVRINDLIPLLQAEGNQGWRVRGQLYFDVLDELIRRGVRIGKSDDEDDPASEDGEYDDGDEGEEYA</sequence>
<evidence type="ECO:0000313" key="2">
    <source>
        <dbReference type="EMBL" id="ACY96519.1"/>
    </source>
</evidence>
<keyword evidence="3" id="KW-1185">Reference proteome</keyword>
<gene>
    <name evidence="2" type="ordered locus">Tcur_0933</name>
</gene>
<dbReference type="AlphaFoldDB" id="D1A6P4"/>
<accession>D1A6P4</accession>
<dbReference type="HOGENOM" id="CLU_562311_0_0_11"/>
<organism evidence="2 3">
    <name type="scientific">Thermomonospora curvata (strain ATCC 19995 / DSM 43183 / JCM 3096 / KCTC 9072 / NBRC 15933 / NCIMB 10081 / Henssen B9)</name>
    <dbReference type="NCBI Taxonomy" id="471852"/>
    <lineage>
        <taxon>Bacteria</taxon>
        <taxon>Bacillati</taxon>
        <taxon>Actinomycetota</taxon>
        <taxon>Actinomycetes</taxon>
        <taxon>Streptosporangiales</taxon>
        <taxon>Thermomonosporaceae</taxon>
        <taxon>Thermomonospora</taxon>
    </lineage>
</organism>
<feature type="region of interest" description="Disordered" evidence="1">
    <location>
        <begin position="446"/>
        <end position="471"/>
    </location>
</feature>
<evidence type="ECO:0008006" key="4">
    <source>
        <dbReference type="Google" id="ProtNLM"/>
    </source>
</evidence>